<reference evidence="6" key="1">
    <citation type="submission" date="2015-07" db="EMBL/GenBank/DDBJ databases">
        <title>Transcriptome Assembly of Anthurium amnicola.</title>
        <authorList>
            <person name="Suzuki J."/>
        </authorList>
    </citation>
    <scope>NUCLEOTIDE SEQUENCE</scope>
</reference>
<feature type="domain" description="Chitin-binding type-1" evidence="5">
    <location>
        <begin position="185"/>
        <end position="229"/>
    </location>
</feature>
<dbReference type="Gene3D" id="3.30.60.10">
    <property type="entry name" value="Endochitinase-like"/>
    <property type="match status" value="2"/>
</dbReference>
<evidence type="ECO:0000313" key="6">
    <source>
        <dbReference type="EMBL" id="JAT55721.1"/>
    </source>
</evidence>
<protein>
    <submittedName>
        <fullName evidence="6">Lectin-B</fullName>
    </submittedName>
</protein>
<dbReference type="PROSITE" id="PS50941">
    <property type="entry name" value="CHIT_BIND_I_2"/>
    <property type="match status" value="3"/>
</dbReference>
<dbReference type="CDD" id="cd00035">
    <property type="entry name" value="ChtBD1"/>
    <property type="match status" value="1"/>
</dbReference>
<keyword evidence="3" id="KW-1015">Disulfide bond</keyword>
<organism evidence="6">
    <name type="scientific">Anthurium amnicola</name>
    <dbReference type="NCBI Taxonomy" id="1678845"/>
    <lineage>
        <taxon>Eukaryota</taxon>
        <taxon>Viridiplantae</taxon>
        <taxon>Streptophyta</taxon>
        <taxon>Embryophyta</taxon>
        <taxon>Tracheophyta</taxon>
        <taxon>Spermatophyta</taxon>
        <taxon>Magnoliopsida</taxon>
        <taxon>Liliopsida</taxon>
        <taxon>Araceae</taxon>
        <taxon>Pothoideae</taxon>
        <taxon>Potheae</taxon>
        <taxon>Anthurium</taxon>
    </lineage>
</organism>
<comment type="caution">
    <text evidence="3">Lacks conserved residue(s) required for the propagation of feature annotation.</text>
</comment>
<dbReference type="InterPro" id="IPR018466">
    <property type="entry name" value="Kre9/Knh1-like_N"/>
</dbReference>
<feature type="domain" description="Chitin-binding type-1" evidence="5">
    <location>
        <begin position="122"/>
        <end position="169"/>
    </location>
</feature>
<dbReference type="Pfam" id="PF10342">
    <property type="entry name" value="Kre9_KNH"/>
    <property type="match status" value="1"/>
</dbReference>
<evidence type="ECO:0000256" key="1">
    <source>
        <dbReference type="ARBA" id="ARBA00022669"/>
    </source>
</evidence>
<feature type="disulfide bond" evidence="3">
    <location>
        <begin position="199"/>
        <end position="213"/>
    </location>
</feature>
<dbReference type="AlphaFoldDB" id="A0A1D1YM56"/>
<feature type="chain" id="PRO_5008900314" evidence="4">
    <location>
        <begin position="21"/>
        <end position="280"/>
    </location>
</feature>
<name>A0A1D1YM56_9ARAE</name>
<dbReference type="GO" id="GO:0008061">
    <property type="term" value="F:chitin binding"/>
    <property type="evidence" value="ECO:0007669"/>
    <property type="project" value="UniProtKB-UniRule"/>
</dbReference>
<sequence>MRSAILSLLLFLSSASFSAANYVVSNPGTGVTWNGDDNVKIEWTGTDEKFVDVRLVHGPAANLQLYAVICADVPSSAGKCNYKVDGNIPSGRDFAITVGKSPNLYGYSSFFSIKAKGPLPDSTGCPNFGGQNCPESLPCCSAAGYCGSSDAHCGAGCMTKYSFNGKCGSNQSPPPPPPPSPSNGQQKCGDVMCTSANPCCSKFNYCGATTGHCGTGCQAGMSFNGKCLATQAPFKPKKCGSKYCKSSAPCCSKTNKCGSSNTACGAGCQPKKSFAGKCTK</sequence>
<dbReference type="SMART" id="SM00270">
    <property type="entry name" value="ChtBD1"/>
    <property type="match status" value="2"/>
</dbReference>
<evidence type="ECO:0000256" key="2">
    <source>
        <dbReference type="ARBA" id="ARBA00022729"/>
    </source>
</evidence>
<dbReference type="EMBL" id="GDJX01012215">
    <property type="protein sequence ID" value="JAT55721.1"/>
    <property type="molecule type" value="Transcribed_RNA"/>
</dbReference>
<gene>
    <name evidence="6" type="primary">LECB</name>
    <name evidence="6" type="ORF">g.8392</name>
</gene>
<evidence type="ECO:0000259" key="5">
    <source>
        <dbReference type="PROSITE" id="PS50941"/>
    </source>
</evidence>
<proteinExistence type="predicted"/>
<feature type="signal peptide" evidence="4">
    <location>
        <begin position="1"/>
        <end position="20"/>
    </location>
</feature>
<dbReference type="SUPFAM" id="SSF57016">
    <property type="entry name" value="Plant lectins/antimicrobial peptides"/>
    <property type="match status" value="2"/>
</dbReference>
<dbReference type="InterPro" id="IPR036861">
    <property type="entry name" value="Endochitinase-like_sf"/>
</dbReference>
<keyword evidence="2 4" id="KW-0732">Signal</keyword>
<evidence type="ECO:0000256" key="4">
    <source>
        <dbReference type="SAM" id="SignalP"/>
    </source>
</evidence>
<feature type="disulfide bond" evidence="3">
    <location>
        <begin position="139"/>
        <end position="153"/>
    </location>
</feature>
<feature type="disulfide bond" evidence="3">
    <location>
        <begin position="125"/>
        <end position="140"/>
    </location>
</feature>
<evidence type="ECO:0000256" key="3">
    <source>
        <dbReference type="PROSITE-ProRule" id="PRU00261"/>
    </source>
</evidence>
<dbReference type="InterPro" id="IPR001002">
    <property type="entry name" value="Chitin-bd_1"/>
</dbReference>
<keyword evidence="1 3" id="KW-0147">Chitin-binding</keyword>
<feature type="domain" description="Chitin-binding type-1" evidence="5">
    <location>
        <begin position="236"/>
        <end position="280"/>
    </location>
</feature>
<feature type="disulfide bond" evidence="3">
    <location>
        <begin position="250"/>
        <end position="264"/>
    </location>
</feature>
<accession>A0A1D1YM56</accession>